<dbReference type="InterPro" id="IPR029057">
    <property type="entry name" value="PRTase-like"/>
</dbReference>
<comment type="caution">
    <text evidence="4">The sequence shown here is derived from an EMBL/GenBank/DDBJ whole genome shotgun (WGS) entry which is preliminary data.</text>
</comment>
<feature type="domain" description="Phosphoribosyltransferase" evidence="3">
    <location>
        <begin position="233"/>
        <end position="338"/>
    </location>
</feature>
<gene>
    <name evidence="4" type="ORF">CF15_04900</name>
</gene>
<dbReference type="EMBL" id="LNTB01000001">
    <property type="protein sequence ID" value="KSW12110.1"/>
    <property type="molecule type" value="Genomic_DNA"/>
</dbReference>
<name>A0A0V8RVN2_PYROC</name>
<dbReference type="STRING" id="2309.CF15_04900"/>
<proteinExistence type="predicted"/>
<dbReference type="GO" id="GO:0016740">
    <property type="term" value="F:transferase activity"/>
    <property type="evidence" value="ECO:0007669"/>
    <property type="project" value="UniProtKB-KW"/>
</dbReference>
<protein>
    <recommendedName>
        <fullName evidence="3">Phosphoribosyltransferase domain-containing protein</fullName>
    </recommendedName>
</protein>
<dbReference type="OrthoDB" id="5976at2157"/>
<dbReference type="AlphaFoldDB" id="A0A0V8RVN2"/>
<evidence type="ECO:0000313" key="5">
    <source>
        <dbReference type="Proteomes" id="UP000053352"/>
    </source>
</evidence>
<evidence type="ECO:0000313" key="4">
    <source>
        <dbReference type="EMBL" id="KSW12110.1"/>
    </source>
</evidence>
<organism evidence="4 5">
    <name type="scientific">Pyrodictium occultum</name>
    <dbReference type="NCBI Taxonomy" id="2309"/>
    <lineage>
        <taxon>Archaea</taxon>
        <taxon>Thermoproteota</taxon>
        <taxon>Thermoprotei</taxon>
        <taxon>Desulfurococcales</taxon>
        <taxon>Pyrodictiaceae</taxon>
        <taxon>Pyrodictium</taxon>
    </lineage>
</organism>
<keyword evidence="1" id="KW-0808">Transferase</keyword>
<keyword evidence="2" id="KW-0315">Glutamine amidotransferase</keyword>
<dbReference type="SUPFAM" id="SSF56235">
    <property type="entry name" value="N-terminal nucleophile aminohydrolases (Ntn hydrolases)"/>
    <property type="match status" value="1"/>
</dbReference>
<dbReference type="InterPro" id="IPR000836">
    <property type="entry name" value="PRTase_dom"/>
</dbReference>
<evidence type="ECO:0000259" key="3">
    <source>
        <dbReference type="Pfam" id="PF00156"/>
    </source>
</evidence>
<evidence type="ECO:0000256" key="2">
    <source>
        <dbReference type="ARBA" id="ARBA00022962"/>
    </source>
</evidence>
<dbReference type="Gene3D" id="3.40.50.2020">
    <property type="match status" value="1"/>
</dbReference>
<dbReference type="Proteomes" id="UP000053352">
    <property type="component" value="Unassembled WGS sequence"/>
</dbReference>
<dbReference type="CDD" id="cd06223">
    <property type="entry name" value="PRTases_typeI"/>
    <property type="match status" value="1"/>
</dbReference>
<keyword evidence="5" id="KW-1185">Reference proteome</keyword>
<accession>A0A0V8RVN2</accession>
<sequence length="409" mass="44064">MGVLLAYFYEEDQPAHVYARYGVMGLRHRGPRVSYAVLRGGGLEAGSIDPWSDGWSLPPGGAVVAAVEPTGRLAASRRAAVAVDGACSPEKALKAVEGARGPGEAGEALASLEEFDACSVAALRADGGYLLYRGRLGVRPLSVGGYGFDALYAATETAPITLMGGEHRHDLEPGEAVYGDRYSLDTVSAGRGRRGTSLFEYIYLARPDSLVDGVNVYMFRREMGRRLARSHQVEVDVVVGVPETALPYALGYAEEKRAPLELALVSTLGRVRTAIMSTGSVEERLMALSLKFNPVPGVFEGKRVAVVDDSVVTGLTLKTFIHRLWRSQAPREIHVAVSSPRIVAPCPHRVQLLDPGTLIARQLRDEHIKRVLDVDSLAWLPLGEAVSYLRARGVDPCTACMSDREVAGK</sequence>
<reference evidence="4 5" key="1">
    <citation type="submission" date="2015-11" db="EMBL/GenBank/DDBJ databases">
        <title>Genome sequence of Pyrodictium occultum PL-19, a marine hyperthermophilic archaeon isolated from Volcano, Italy.</title>
        <authorList>
            <person name="Utturkar S."/>
            <person name="Huber H."/>
            <person name="Leptihn S."/>
            <person name="Brown S."/>
            <person name="Stetter K.O."/>
            <person name="Podar M."/>
        </authorList>
    </citation>
    <scope>NUCLEOTIDE SEQUENCE [LARGE SCALE GENOMIC DNA]</scope>
    <source>
        <strain evidence="4 5">PL-19</strain>
    </source>
</reference>
<dbReference type="PANTHER" id="PTHR11907">
    <property type="entry name" value="AMIDOPHOSPHORIBOSYLTRANSFERASE"/>
    <property type="match status" value="1"/>
</dbReference>
<dbReference type="RefSeq" id="WP_058370790.1">
    <property type="nucleotide sequence ID" value="NZ_LNTB01000001.1"/>
</dbReference>
<dbReference type="InterPro" id="IPR029055">
    <property type="entry name" value="Ntn_hydrolases_N"/>
</dbReference>
<dbReference type="SUPFAM" id="SSF53271">
    <property type="entry name" value="PRTase-like"/>
    <property type="match status" value="1"/>
</dbReference>
<evidence type="ECO:0000256" key="1">
    <source>
        <dbReference type="ARBA" id="ARBA00022679"/>
    </source>
</evidence>
<dbReference type="Pfam" id="PF00156">
    <property type="entry name" value="Pribosyltran"/>
    <property type="match status" value="1"/>
</dbReference>